<dbReference type="EMBL" id="DWZD01000001">
    <property type="protein sequence ID" value="HJA77955.1"/>
    <property type="molecule type" value="Genomic_DNA"/>
</dbReference>
<dbReference type="AlphaFoldDB" id="A0A9D2KQM3"/>
<evidence type="ECO:0000313" key="4">
    <source>
        <dbReference type="Proteomes" id="UP000823821"/>
    </source>
</evidence>
<accession>A0A9D2KQM3</accession>
<name>A0A9D2KQM3_9BACT</name>
<reference evidence="3" key="2">
    <citation type="submission" date="2021-04" db="EMBL/GenBank/DDBJ databases">
        <authorList>
            <person name="Gilroy R."/>
        </authorList>
    </citation>
    <scope>NUCLEOTIDE SEQUENCE</scope>
    <source>
        <strain evidence="3">5032</strain>
    </source>
</reference>
<evidence type="ECO:0000256" key="2">
    <source>
        <dbReference type="SAM" id="SignalP"/>
    </source>
</evidence>
<proteinExistence type="predicted"/>
<feature type="signal peptide" evidence="2">
    <location>
        <begin position="1"/>
        <end position="24"/>
    </location>
</feature>
<feature type="chain" id="PRO_5039643782" evidence="2">
    <location>
        <begin position="25"/>
        <end position="91"/>
    </location>
</feature>
<keyword evidence="2" id="KW-0732">Signal</keyword>
<evidence type="ECO:0000313" key="3">
    <source>
        <dbReference type="EMBL" id="HJA77955.1"/>
    </source>
</evidence>
<comment type="caution">
    <text evidence="3">The sequence shown here is derived from an EMBL/GenBank/DDBJ whole genome shotgun (WGS) entry which is preliminary data.</text>
</comment>
<protein>
    <submittedName>
        <fullName evidence="3">Uncharacterized protein</fullName>
    </submittedName>
</protein>
<evidence type="ECO:0000256" key="1">
    <source>
        <dbReference type="SAM" id="MobiDB-lite"/>
    </source>
</evidence>
<reference evidence="3" key="1">
    <citation type="journal article" date="2021" name="PeerJ">
        <title>Extensive microbial diversity within the chicken gut microbiome revealed by metagenomics and culture.</title>
        <authorList>
            <person name="Gilroy R."/>
            <person name="Ravi A."/>
            <person name="Getino M."/>
            <person name="Pursley I."/>
            <person name="Horton D.L."/>
            <person name="Alikhan N.F."/>
            <person name="Baker D."/>
            <person name="Gharbi K."/>
            <person name="Hall N."/>
            <person name="Watson M."/>
            <person name="Adriaenssens E.M."/>
            <person name="Foster-Nyarko E."/>
            <person name="Jarju S."/>
            <person name="Secka A."/>
            <person name="Antonio M."/>
            <person name="Oren A."/>
            <person name="Chaudhuri R.R."/>
            <person name="La Ragione R."/>
            <person name="Hildebrand F."/>
            <person name="Pallen M.J."/>
        </authorList>
    </citation>
    <scope>NUCLEOTIDE SEQUENCE</scope>
    <source>
        <strain evidence="3">5032</strain>
    </source>
</reference>
<dbReference type="Proteomes" id="UP000823821">
    <property type="component" value="Unassembled WGS sequence"/>
</dbReference>
<sequence length="91" mass="9778">MNRIGKPGLVSVARMLALSGQAAAQGKVGPRKVGPRSTAPCGQRPTGLEIPKGMENWPVVWLGPDRKPYGKDANFVKRCRGRQAPAAEDRD</sequence>
<organism evidence="3 4">
    <name type="scientific">Candidatus Desulfovibrio intestinavium</name>
    <dbReference type="NCBI Taxonomy" id="2838534"/>
    <lineage>
        <taxon>Bacteria</taxon>
        <taxon>Pseudomonadati</taxon>
        <taxon>Thermodesulfobacteriota</taxon>
        <taxon>Desulfovibrionia</taxon>
        <taxon>Desulfovibrionales</taxon>
        <taxon>Desulfovibrionaceae</taxon>
        <taxon>Desulfovibrio</taxon>
    </lineage>
</organism>
<feature type="region of interest" description="Disordered" evidence="1">
    <location>
        <begin position="22"/>
        <end position="50"/>
    </location>
</feature>
<gene>
    <name evidence="3" type="ORF">H9784_00050</name>
</gene>